<dbReference type="AlphaFoldDB" id="A0A150S2M5"/>
<comment type="caution">
    <text evidence="2">The sequence shown here is derived from an EMBL/GenBank/DDBJ whole genome shotgun (WGS) entry which is preliminary data.</text>
</comment>
<name>A0A150S2M5_SORCE</name>
<accession>A0A150S2M5</accession>
<protein>
    <submittedName>
        <fullName evidence="2">Uncharacterized protein</fullName>
    </submittedName>
</protein>
<gene>
    <name evidence="2" type="ORF">BE18_15425</name>
</gene>
<feature type="region of interest" description="Disordered" evidence="1">
    <location>
        <begin position="1"/>
        <end position="100"/>
    </location>
</feature>
<feature type="compositionally biased region" description="Polar residues" evidence="1">
    <location>
        <begin position="49"/>
        <end position="59"/>
    </location>
</feature>
<evidence type="ECO:0000313" key="2">
    <source>
        <dbReference type="EMBL" id="KYF86719.1"/>
    </source>
</evidence>
<dbReference type="EMBL" id="JEMC01002536">
    <property type="protein sequence ID" value="KYF86719.1"/>
    <property type="molecule type" value="Genomic_DNA"/>
</dbReference>
<evidence type="ECO:0000313" key="3">
    <source>
        <dbReference type="Proteomes" id="UP000075515"/>
    </source>
</evidence>
<proteinExistence type="predicted"/>
<feature type="compositionally biased region" description="Low complexity" evidence="1">
    <location>
        <begin position="1"/>
        <end position="27"/>
    </location>
</feature>
<reference evidence="2 3" key="1">
    <citation type="submission" date="2014-02" db="EMBL/GenBank/DDBJ databases">
        <title>The small core and large imbalanced accessory genome model reveals a collaborative survival strategy of Sorangium cellulosum strains in nature.</title>
        <authorList>
            <person name="Han K."/>
            <person name="Peng R."/>
            <person name="Blom J."/>
            <person name="Li Y.-Z."/>
        </authorList>
    </citation>
    <scope>NUCLEOTIDE SEQUENCE [LARGE SCALE GENOMIC DNA]</scope>
    <source>
        <strain evidence="2 3">So0149</strain>
    </source>
</reference>
<sequence>MSRPAASASESRSRTTTPQPSPRTKPSARASKVLQRPSAASMPSLAIATHSSGASTRLTAPTMARSHSPASRLRQARWTATSEDEQAVSTTRLGPRRSSR</sequence>
<organism evidence="2 3">
    <name type="scientific">Sorangium cellulosum</name>
    <name type="common">Polyangium cellulosum</name>
    <dbReference type="NCBI Taxonomy" id="56"/>
    <lineage>
        <taxon>Bacteria</taxon>
        <taxon>Pseudomonadati</taxon>
        <taxon>Myxococcota</taxon>
        <taxon>Polyangia</taxon>
        <taxon>Polyangiales</taxon>
        <taxon>Polyangiaceae</taxon>
        <taxon>Sorangium</taxon>
    </lineage>
</organism>
<evidence type="ECO:0000256" key="1">
    <source>
        <dbReference type="SAM" id="MobiDB-lite"/>
    </source>
</evidence>
<dbReference type="Proteomes" id="UP000075515">
    <property type="component" value="Unassembled WGS sequence"/>
</dbReference>